<sequence>MIHAFFSVISLEDALKLIHRFPRIQKEKISVCKCLHRIAAEDILAKETVPPFSRSTRDGFALRAKDSFGASESASPLFIIKGRVSMGEAPDFFIESGEAAAIATGAMLPEGADSVIMIEDTSPVDEGLVEVHRSVAPGTHVIRQGDDARPGQRLLPHGKRLRPQDLGFLAGAGTTEIMVYRQPVIAVLSTGDEIRPPESPLRPGEIRDINTRTLSAMIEEQGGIALEMPIVPDDEKALRKALSDALNRADMVLVSGGSSVGTLDFAPRAIAGLDHAEILAHGLAVRPGKPTLIARCGEKPLIGLPGHAASAAVIFQILVKPLIRHITGEKGIRPEERPFSARISRNMASVMGRADYIRVAIEEENKGPVAVPVPGEAGLIRTLVEASGLVCIPKDTEGLLKDSPVTVYPL</sequence>
<dbReference type="Gene3D" id="3.90.105.10">
    <property type="entry name" value="Molybdopterin biosynthesis moea protein, domain 2"/>
    <property type="match status" value="1"/>
</dbReference>
<evidence type="ECO:0000256" key="1">
    <source>
        <dbReference type="ARBA" id="ARBA00001946"/>
    </source>
</evidence>
<dbReference type="PROSITE" id="PS01079">
    <property type="entry name" value="MOCF_BIOSYNTHESIS_2"/>
    <property type="match status" value="1"/>
</dbReference>
<dbReference type="PANTHER" id="PTHR10192">
    <property type="entry name" value="MOLYBDOPTERIN BIOSYNTHESIS PROTEIN"/>
    <property type="match status" value="1"/>
</dbReference>
<evidence type="ECO:0000313" key="14">
    <source>
        <dbReference type="Proteomes" id="UP000318307"/>
    </source>
</evidence>
<dbReference type="GO" id="GO:0005829">
    <property type="term" value="C:cytosol"/>
    <property type="evidence" value="ECO:0007669"/>
    <property type="project" value="TreeGrafter"/>
</dbReference>
<dbReference type="Gene3D" id="3.40.980.10">
    <property type="entry name" value="MoaB/Mog-like domain"/>
    <property type="match status" value="1"/>
</dbReference>
<gene>
    <name evidence="13" type="ORF">LZ24_00542</name>
</gene>
<evidence type="ECO:0000259" key="12">
    <source>
        <dbReference type="SMART" id="SM00852"/>
    </source>
</evidence>
<dbReference type="InterPro" id="IPR005110">
    <property type="entry name" value="MoeA_linker/N"/>
</dbReference>
<dbReference type="CDD" id="cd00887">
    <property type="entry name" value="MoeA"/>
    <property type="match status" value="1"/>
</dbReference>
<dbReference type="Gene3D" id="2.40.340.10">
    <property type="entry name" value="MoeA, C-terminal, domain IV"/>
    <property type="match status" value="1"/>
</dbReference>
<dbReference type="GO" id="GO:0061599">
    <property type="term" value="F:molybdopterin molybdotransferase activity"/>
    <property type="evidence" value="ECO:0007669"/>
    <property type="project" value="UniProtKB-UniRule"/>
</dbReference>
<dbReference type="NCBIfam" id="NF045515">
    <property type="entry name" value="Glp_gephyrin"/>
    <property type="match status" value="1"/>
</dbReference>
<dbReference type="InterPro" id="IPR036135">
    <property type="entry name" value="MoeA_linker/N_sf"/>
</dbReference>
<comment type="similarity">
    <text evidence="4 11">Belongs to the MoeA family.</text>
</comment>
<dbReference type="Pfam" id="PF00994">
    <property type="entry name" value="MoCF_biosynth"/>
    <property type="match status" value="1"/>
</dbReference>
<dbReference type="EC" id="2.10.1.1" evidence="11"/>
<dbReference type="OrthoDB" id="9804758at2"/>
<dbReference type="PANTHER" id="PTHR10192:SF5">
    <property type="entry name" value="GEPHYRIN"/>
    <property type="match status" value="1"/>
</dbReference>
<evidence type="ECO:0000256" key="6">
    <source>
        <dbReference type="ARBA" id="ARBA00022679"/>
    </source>
</evidence>
<name>A0A562S8Y0_9BACT</name>
<feature type="domain" description="MoaB/Mog" evidence="12">
    <location>
        <begin position="186"/>
        <end position="325"/>
    </location>
</feature>
<evidence type="ECO:0000256" key="3">
    <source>
        <dbReference type="ARBA" id="ARBA00005046"/>
    </source>
</evidence>
<dbReference type="InterPro" id="IPR036425">
    <property type="entry name" value="MoaB/Mog-like_dom_sf"/>
</dbReference>
<dbReference type="SUPFAM" id="SSF63867">
    <property type="entry name" value="MoeA C-terminal domain-like"/>
    <property type="match status" value="1"/>
</dbReference>
<evidence type="ECO:0000256" key="9">
    <source>
        <dbReference type="ARBA" id="ARBA00023150"/>
    </source>
</evidence>
<dbReference type="Gene3D" id="2.170.190.11">
    <property type="entry name" value="Molybdopterin biosynthesis moea protein, domain 3"/>
    <property type="match status" value="1"/>
</dbReference>
<dbReference type="FunFam" id="3.40.980.10:FF:000004">
    <property type="entry name" value="Molybdopterin molybdenumtransferase"/>
    <property type="match status" value="1"/>
</dbReference>
<dbReference type="EMBL" id="VLLC01000002">
    <property type="protein sequence ID" value="TWI76920.1"/>
    <property type="molecule type" value="Genomic_DNA"/>
</dbReference>
<dbReference type="Pfam" id="PF03454">
    <property type="entry name" value="MoeA_C"/>
    <property type="match status" value="1"/>
</dbReference>
<proteinExistence type="inferred from homology"/>
<dbReference type="SUPFAM" id="SSF53218">
    <property type="entry name" value="Molybdenum cofactor biosynthesis proteins"/>
    <property type="match status" value="1"/>
</dbReference>
<dbReference type="Proteomes" id="UP000318307">
    <property type="component" value="Unassembled WGS sequence"/>
</dbReference>
<protein>
    <recommendedName>
        <fullName evidence="11">Molybdopterin molybdenumtransferase</fullName>
        <ecNumber evidence="11">2.10.1.1</ecNumber>
    </recommendedName>
</protein>
<dbReference type="InterPro" id="IPR038987">
    <property type="entry name" value="MoeA-like"/>
</dbReference>
<evidence type="ECO:0000313" key="13">
    <source>
        <dbReference type="EMBL" id="TWI76920.1"/>
    </source>
</evidence>
<evidence type="ECO:0000256" key="4">
    <source>
        <dbReference type="ARBA" id="ARBA00010763"/>
    </source>
</evidence>
<dbReference type="SMART" id="SM00852">
    <property type="entry name" value="MoCF_biosynth"/>
    <property type="match status" value="1"/>
</dbReference>
<dbReference type="AlphaFoldDB" id="A0A562S8Y0"/>
<dbReference type="RefSeq" id="WP_144682048.1">
    <property type="nucleotide sequence ID" value="NZ_VLLC01000002.1"/>
</dbReference>
<keyword evidence="14" id="KW-1185">Reference proteome</keyword>
<dbReference type="SUPFAM" id="SSF63882">
    <property type="entry name" value="MoeA N-terminal region -like"/>
    <property type="match status" value="1"/>
</dbReference>
<keyword evidence="8 11" id="KW-0460">Magnesium</keyword>
<dbReference type="GO" id="GO:0006777">
    <property type="term" value="P:Mo-molybdopterin cofactor biosynthetic process"/>
    <property type="evidence" value="ECO:0007669"/>
    <property type="project" value="UniProtKB-UniRule"/>
</dbReference>
<evidence type="ECO:0000256" key="5">
    <source>
        <dbReference type="ARBA" id="ARBA00022505"/>
    </source>
</evidence>
<comment type="caution">
    <text evidence="13">The sequence shown here is derived from an EMBL/GenBank/DDBJ whole genome shotgun (WGS) entry which is preliminary data.</text>
</comment>
<dbReference type="NCBIfam" id="TIGR00177">
    <property type="entry name" value="molyb_syn"/>
    <property type="match status" value="1"/>
</dbReference>
<keyword evidence="7 11" id="KW-0479">Metal-binding</keyword>
<evidence type="ECO:0000256" key="11">
    <source>
        <dbReference type="RuleBase" id="RU365090"/>
    </source>
</evidence>
<dbReference type="Pfam" id="PF03453">
    <property type="entry name" value="MoeA_N"/>
    <property type="match status" value="1"/>
</dbReference>
<dbReference type="InterPro" id="IPR001453">
    <property type="entry name" value="MoaB/Mog_dom"/>
</dbReference>
<dbReference type="InterPro" id="IPR008284">
    <property type="entry name" value="MoCF_biosynth_CS"/>
</dbReference>
<dbReference type="UniPathway" id="UPA00344"/>
<comment type="cofactor">
    <cofactor evidence="1 11">
        <name>Mg(2+)</name>
        <dbReference type="ChEBI" id="CHEBI:18420"/>
    </cofactor>
</comment>
<comment type="catalytic activity">
    <reaction evidence="10">
        <text>adenylyl-molybdopterin + molybdate = Mo-molybdopterin + AMP + H(+)</text>
        <dbReference type="Rhea" id="RHEA:35047"/>
        <dbReference type="ChEBI" id="CHEBI:15378"/>
        <dbReference type="ChEBI" id="CHEBI:36264"/>
        <dbReference type="ChEBI" id="CHEBI:62727"/>
        <dbReference type="ChEBI" id="CHEBI:71302"/>
        <dbReference type="ChEBI" id="CHEBI:456215"/>
        <dbReference type="EC" id="2.10.1.1"/>
    </reaction>
</comment>
<evidence type="ECO:0000256" key="7">
    <source>
        <dbReference type="ARBA" id="ARBA00022723"/>
    </source>
</evidence>
<evidence type="ECO:0000256" key="2">
    <source>
        <dbReference type="ARBA" id="ARBA00002901"/>
    </source>
</evidence>
<reference evidence="13 14" key="1">
    <citation type="submission" date="2019-07" db="EMBL/GenBank/DDBJ databases">
        <title>Genome sequencing of 100 strains of the haloalkaliphilic chemolithoautotrophic sulfur-oxidizing bacterium Thioalkalivibrio.</title>
        <authorList>
            <person name="Muyzer G."/>
        </authorList>
    </citation>
    <scope>NUCLEOTIDE SEQUENCE [LARGE SCALE GENOMIC DNA]</scope>
    <source>
        <strain evidence="13 14">ASO4-4</strain>
    </source>
</reference>
<comment type="pathway">
    <text evidence="3 11">Cofactor biosynthesis; molybdopterin biosynthesis.</text>
</comment>
<evidence type="ECO:0000256" key="10">
    <source>
        <dbReference type="ARBA" id="ARBA00047317"/>
    </source>
</evidence>
<dbReference type="GO" id="GO:0046872">
    <property type="term" value="F:metal ion binding"/>
    <property type="evidence" value="ECO:0007669"/>
    <property type="project" value="UniProtKB-UniRule"/>
</dbReference>
<dbReference type="InterPro" id="IPR005111">
    <property type="entry name" value="MoeA_C_domain_IV"/>
</dbReference>
<organism evidence="13 14">
    <name type="scientific">Desulfobotulus alkaliphilus</name>
    <dbReference type="NCBI Taxonomy" id="622671"/>
    <lineage>
        <taxon>Bacteria</taxon>
        <taxon>Pseudomonadati</taxon>
        <taxon>Thermodesulfobacteriota</taxon>
        <taxon>Desulfobacteria</taxon>
        <taxon>Desulfobacterales</taxon>
        <taxon>Desulfobacteraceae</taxon>
        <taxon>Desulfobotulus</taxon>
    </lineage>
</organism>
<keyword evidence="5 11" id="KW-0500">Molybdenum</keyword>
<keyword evidence="9 11" id="KW-0501">Molybdenum cofactor biosynthesis</keyword>
<evidence type="ECO:0000256" key="8">
    <source>
        <dbReference type="ARBA" id="ARBA00022842"/>
    </source>
</evidence>
<keyword evidence="6 11" id="KW-0808">Transferase</keyword>
<comment type="function">
    <text evidence="2 11">Catalyzes the insertion of molybdate into adenylated molybdopterin with the concomitant release of AMP.</text>
</comment>
<dbReference type="InterPro" id="IPR036688">
    <property type="entry name" value="MoeA_C_domain_IV_sf"/>
</dbReference>
<accession>A0A562S8Y0</accession>